<dbReference type="NCBIfam" id="NF008528">
    <property type="entry name" value="PRK11463.1-2"/>
    <property type="match status" value="1"/>
</dbReference>
<keyword evidence="4" id="KW-1185">Reference proteome</keyword>
<sequence>MTQVLLILFVIFPVAEITMFRLVDLAIGLWPTVILVVGTGVCGILVLNRAGLAPLDGRTWAKNTISLQDMVEATLMVVSGLLLVTPGFLTDALGLFLLIPSMRRTTAALLAQRRKKQEGKPASSEAEEGHITSSPAIDGEYRDISAGYDRNGQTRSC</sequence>
<keyword evidence="2" id="KW-0812">Transmembrane</keyword>
<organism evidence="3 4">
    <name type="scientific">Haematospirillum jordaniae</name>
    <dbReference type="NCBI Taxonomy" id="1549855"/>
    <lineage>
        <taxon>Bacteria</taxon>
        <taxon>Pseudomonadati</taxon>
        <taxon>Pseudomonadota</taxon>
        <taxon>Alphaproteobacteria</taxon>
        <taxon>Rhodospirillales</taxon>
        <taxon>Novispirillaceae</taxon>
        <taxon>Haematospirillum</taxon>
    </lineage>
</organism>
<proteinExistence type="predicted"/>
<dbReference type="PANTHER" id="PTHR35335">
    <property type="entry name" value="UPF0716 PROTEIN FXSA"/>
    <property type="match status" value="1"/>
</dbReference>
<dbReference type="KEGG" id="hjo:AY555_03715"/>
<dbReference type="GeneID" id="53316255"/>
<dbReference type="AlphaFoldDB" id="A0A143DD27"/>
<name>A0A143DD27_9PROT</name>
<evidence type="ECO:0000256" key="2">
    <source>
        <dbReference type="SAM" id="Phobius"/>
    </source>
</evidence>
<reference evidence="3 4" key="1">
    <citation type="submission" date="2016-02" db="EMBL/GenBank/DDBJ databases">
        <title>Complete Genome of H5569, the type strain of the newly described species Haematospirillium jordaniae.</title>
        <authorList>
            <person name="Nicholson A.C."/>
            <person name="Humrighouse B.W."/>
            <person name="Loparov V."/>
            <person name="McQuiston J.R."/>
        </authorList>
    </citation>
    <scope>NUCLEOTIDE SEQUENCE [LARGE SCALE GENOMIC DNA]</scope>
    <source>
        <strain evidence="3 4">H5569</strain>
    </source>
</reference>
<dbReference type="Pfam" id="PF04186">
    <property type="entry name" value="FxsA"/>
    <property type="match status" value="1"/>
</dbReference>
<dbReference type="EMBL" id="CP014525">
    <property type="protein sequence ID" value="AMW34440.1"/>
    <property type="molecule type" value="Genomic_DNA"/>
</dbReference>
<accession>A0A143DD27</accession>
<evidence type="ECO:0000313" key="3">
    <source>
        <dbReference type="EMBL" id="AMW34440.1"/>
    </source>
</evidence>
<dbReference type="RefSeq" id="WP_066133629.1">
    <property type="nucleotide sequence ID" value="NZ_CP014525.1"/>
</dbReference>
<evidence type="ECO:0008006" key="5">
    <source>
        <dbReference type="Google" id="ProtNLM"/>
    </source>
</evidence>
<feature type="transmembrane region" description="Helical" evidence="2">
    <location>
        <begin position="27"/>
        <end position="52"/>
    </location>
</feature>
<dbReference type="OrthoDB" id="9792788at2"/>
<feature type="transmembrane region" description="Helical" evidence="2">
    <location>
        <begin position="73"/>
        <end position="99"/>
    </location>
</feature>
<keyword evidence="2" id="KW-1133">Transmembrane helix</keyword>
<dbReference type="PANTHER" id="PTHR35335:SF1">
    <property type="entry name" value="UPF0716 PROTEIN FXSA"/>
    <property type="match status" value="1"/>
</dbReference>
<evidence type="ECO:0000256" key="1">
    <source>
        <dbReference type="SAM" id="MobiDB-lite"/>
    </source>
</evidence>
<dbReference type="Proteomes" id="UP000076066">
    <property type="component" value="Chromosome"/>
</dbReference>
<feature type="region of interest" description="Disordered" evidence="1">
    <location>
        <begin position="113"/>
        <end position="157"/>
    </location>
</feature>
<keyword evidence="2" id="KW-0472">Membrane</keyword>
<dbReference type="GO" id="GO:0016020">
    <property type="term" value="C:membrane"/>
    <property type="evidence" value="ECO:0007669"/>
    <property type="project" value="InterPro"/>
</dbReference>
<dbReference type="STRING" id="1549855.AY555_03715"/>
<protein>
    <recommendedName>
        <fullName evidence="5">Exclusion suppressor FxsA</fullName>
    </recommendedName>
</protein>
<gene>
    <name evidence="3" type="ORF">AY555_03715</name>
</gene>
<dbReference type="InterPro" id="IPR007313">
    <property type="entry name" value="FxsA"/>
</dbReference>
<evidence type="ECO:0000313" key="4">
    <source>
        <dbReference type="Proteomes" id="UP000076066"/>
    </source>
</evidence>